<evidence type="ECO:0000256" key="1">
    <source>
        <dbReference type="ARBA" id="ARBA00011738"/>
    </source>
</evidence>
<evidence type="ECO:0000256" key="10">
    <source>
        <dbReference type="HAMAP-Rule" id="MF_02007"/>
    </source>
</evidence>
<dbReference type="InterPro" id="IPR002305">
    <property type="entry name" value="aa-tRNA-synth_Ic"/>
</dbReference>
<dbReference type="FunFam" id="1.10.240.10:FF:000006">
    <property type="entry name" value="Tyrosine--tRNA ligase"/>
    <property type="match status" value="1"/>
</dbReference>
<organism evidence="13 14">
    <name type="scientific">Thiobacillus denitrificans</name>
    <dbReference type="NCBI Taxonomy" id="36861"/>
    <lineage>
        <taxon>Bacteria</taxon>
        <taxon>Pseudomonadati</taxon>
        <taxon>Pseudomonadota</taxon>
        <taxon>Betaproteobacteria</taxon>
        <taxon>Nitrosomonadales</taxon>
        <taxon>Thiobacillaceae</taxon>
        <taxon>Thiobacillus</taxon>
    </lineage>
</organism>
<feature type="short sequence motif" description="'KMSKS' region" evidence="10">
    <location>
        <begin position="224"/>
        <end position="228"/>
    </location>
</feature>
<evidence type="ECO:0000259" key="12">
    <source>
        <dbReference type="SMART" id="SM00363"/>
    </source>
</evidence>
<dbReference type="NCBIfam" id="TIGR00234">
    <property type="entry name" value="tyrS"/>
    <property type="match status" value="1"/>
</dbReference>
<evidence type="ECO:0000256" key="9">
    <source>
        <dbReference type="ARBA" id="ARBA00048248"/>
    </source>
</evidence>
<keyword evidence="6 11" id="KW-0694">RNA-binding</keyword>
<dbReference type="InterPro" id="IPR014729">
    <property type="entry name" value="Rossmann-like_a/b/a_fold"/>
</dbReference>
<dbReference type="PANTHER" id="PTHR11766">
    <property type="entry name" value="TYROSYL-TRNA SYNTHETASE"/>
    <property type="match status" value="1"/>
</dbReference>
<dbReference type="GO" id="GO:0005524">
    <property type="term" value="F:ATP binding"/>
    <property type="evidence" value="ECO:0007669"/>
    <property type="project" value="UniProtKB-UniRule"/>
</dbReference>
<dbReference type="GO" id="GO:0003723">
    <property type="term" value="F:RNA binding"/>
    <property type="evidence" value="ECO:0007669"/>
    <property type="project" value="UniProtKB-KW"/>
</dbReference>
<dbReference type="InterPro" id="IPR002942">
    <property type="entry name" value="S4_RNA-bd"/>
</dbReference>
<dbReference type="STRING" id="1123392.GCA_000376425_03538"/>
<dbReference type="GO" id="GO:0006437">
    <property type="term" value="P:tyrosyl-tRNA aminoacylation"/>
    <property type="evidence" value="ECO:0007669"/>
    <property type="project" value="UniProtKB-UniRule"/>
</dbReference>
<keyword evidence="5 10" id="KW-0067">ATP-binding</keyword>
<keyword evidence="2 10" id="KW-0963">Cytoplasm</keyword>
<name>A0A125BD98_THIDE</name>
<dbReference type="HAMAP" id="MF_02007">
    <property type="entry name" value="Tyr_tRNA_synth_type2"/>
    <property type="match status" value="1"/>
</dbReference>
<dbReference type="eggNOG" id="COG0162">
    <property type="taxonomic scope" value="Bacteria"/>
</dbReference>
<dbReference type="Gene3D" id="3.10.290.10">
    <property type="entry name" value="RNA-binding S4 domain"/>
    <property type="match status" value="1"/>
</dbReference>
<evidence type="ECO:0000256" key="6">
    <source>
        <dbReference type="ARBA" id="ARBA00022884"/>
    </source>
</evidence>
<dbReference type="InterPro" id="IPR001412">
    <property type="entry name" value="aa-tRNA-synth_I_CS"/>
</dbReference>
<dbReference type="Proteomes" id="UP000064243">
    <property type="component" value="Unassembled WGS sequence"/>
</dbReference>
<protein>
    <recommendedName>
        <fullName evidence="10">Tyrosine--tRNA ligase</fullName>
        <ecNumber evidence="10">6.1.1.1</ecNumber>
    </recommendedName>
    <alternativeName>
        <fullName evidence="10">Tyrosyl-tRNA synthetase</fullName>
        <shortName evidence="10">TyrRS</shortName>
    </alternativeName>
</protein>
<dbReference type="FunFam" id="3.10.290.10:FF:000022">
    <property type="entry name" value="Tyrosine--tRNA ligase"/>
    <property type="match status" value="1"/>
</dbReference>
<dbReference type="FunFam" id="3.40.50.620:FF:000061">
    <property type="entry name" value="Tyrosine--tRNA ligase"/>
    <property type="match status" value="1"/>
</dbReference>
<dbReference type="PANTHER" id="PTHR11766:SF1">
    <property type="entry name" value="TYROSINE--TRNA LIGASE"/>
    <property type="match status" value="1"/>
</dbReference>
<sequence length="397" mass="43708">MQGDALQEIKRGADELLVEAELIEKLKTGRPLRIKAGFDPTAPDLHLGHTVLLNKLRQFQTLGHQVIFLVGDFTGMIGDPTGKNATRPPLTPEAVAENARTYQEQVFKILDPALTEVRFNSEWMDTLGSAGMIRLAATHTVARMLERDDFHKRYSSQQPIAIHEFLYPLIQGYDSVVLKADVELGGTDQKFNLLMGREMQKHHGQPPQCILTMPLLEGLDGVNKMSKSLGNYIGINEPPQEIFGKLMSVSDQLMWRYIQLLSFESLATVEGWKRQVAEGANPRDTKVRFAQEIVARFHDDAAAARALAEFEARFQRGALPDDMPEISLPGVDGALLVPQLLKQAGLVASTSDAIRQITGGGVRLDGERVADKGVSVPVGATVVAQVGKRKFARVTIL</sequence>
<comment type="subcellular location">
    <subcellularLocation>
        <location evidence="10">Cytoplasm</location>
    </subcellularLocation>
</comment>
<comment type="function">
    <text evidence="10">Catalyzes the attachment of tyrosine to tRNA(Tyr) in a two-step reaction: tyrosine is first activated by ATP to form Tyr-AMP and then transferred to the acceptor end of tRNA(Tyr).</text>
</comment>
<dbReference type="SMART" id="SM00363">
    <property type="entry name" value="S4"/>
    <property type="match status" value="1"/>
</dbReference>
<dbReference type="SUPFAM" id="SSF52374">
    <property type="entry name" value="Nucleotidylyl transferase"/>
    <property type="match status" value="1"/>
</dbReference>
<dbReference type="EC" id="6.1.1.1" evidence="10"/>
<dbReference type="RefSeq" id="WP_059751956.1">
    <property type="nucleotide sequence ID" value="NZ_LDUG01000012.1"/>
</dbReference>
<evidence type="ECO:0000256" key="4">
    <source>
        <dbReference type="ARBA" id="ARBA00022741"/>
    </source>
</evidence>
<dbReference type="Gene3D" id="3.40.50.620">
    <property type="entry name" value="HUPs"/>
    <property type="match status" value="1"/>
</dbReference>
<dbReference type="AlphaFoldDB" id="A0A125BD98"/>
<dbReference type="InterPro" id="IPR024088">
    <property type="entry name" value="Tyr-tRNA-ligase_bac-type"/>
</dbReference>
<evidence type="ECO:0000313" key="13">
    <source>
        <dbReference type="EMBL" id="KVW97999.1"/>
    </source>
</evidence>
<dbReference type="EMBL" id="LDUG01000012">
    <property type="protein sequence ID" value="KVW97999.1"/>
    <property type="molecule type" value="Genomic_DNA"/>
</dbReference>
<comment type="subunit">
    <text evidence="1 10">Homodimer.</text>
</comment>
<proteinExistence type="inferred from homology"/>
<dbReference type="Pfam" id="PF00579">
    <property type="entry name" value="tRNA-synt_1b"/>
    <property type="match status" value="1"/>
</dbReference>
<keyword evidence="14" id="KW-1185">Reference proteome</keyword>
<dbReference type="InterPro" id="IPR036986">
    <property type="entry name" value="S4_RNA-bd_sf"/>
</dbReference>
<comment type="similarity">
    <text evidence="10">Belongs to the class-I aminoacyl-tRNA synthetase family. TyrS type 2 subfamily.</text>
</comment>
<gene>
    <name evidence="10" type="primary">tyrS</name>
    <name evidence="13" type="ORF">ABW22_03370</name>
</gene>
<keyword evidence="8 10" id="KW-0030">Aminoacyl-tRNA synthetase</keyword>
<dbReference type="SUPFAM" id="SSF55174">
    <property type="entry name" value="Alpha-L RNA-binding motif"/>
    <property type="match status" value="1"/>
</dbReference>
<feature type="short sequence motif" description="'HIGH' region" evidence="10">
    <location>
        <begin position="40"/>
        <end position="49"/>
    </location>
</feature>
<dbReference type="PRINTS" id="PR01040">
    <property type="entry name" value="TRNASYNTHTYR"/>
</dbReference>
<dbReference type="InterPro" id="IPR002307">
    <property type="entry name" value="Tyr-tRNA-ligase"/>
</dbReference>
<keyword evidence="3 10" id="KW-0436">Ligase</keyword>
<evidence type="ECO:0000256" key="2">
    <source>
        <dbReference type="ARBA" id="ARBA00022490"/>
    </source>
</evidence>
<evidence type="ECO:0000256" key="8">
    <source>
        <dbReference type="ARBA" id="ARBA00023146"/>
    </source>
</evidence>
<comment type="catalytic activity">
    <reaction evidence="9 10">
        <text>tRNA(Tyr) + L-tyrosine + ATP = L-tyrosyl-tRNA(Tyr) + AMP + diphosphate + H(+)</text>
        <dbReference type="Rhea" id="RHEA:10220"/>
        <dbReference type="Rhea" id="RHEA-COMP:9706"/>
        <dbReference type="Rhea" id="RHEA-COMP:9707"/>
        <dbReference type="ChEBI" id="CHEBI:15378"/>
        <dbReference type="ChEBI" id="CHEBI:30616"/>
        <dbReference type="ChEBI" id="CHEBI:33019"/>
        <dbReference type="ChEBI" id="CHEBI:58315"/>
        <dbReference type="ChEBI" id="CHEBI:78442"/>
        <dbReference type="ChEBI" id="CHEBI:78536"/>
        <dbReference type="ChEBI" id="CHEBI:456215"/>
        <dbReference type="EC" id="6.1.1.1"/>
    </reaction>
</comment>
<dbReference type="PROSITE" id="PS00178">
    <property type="entry name" value="AA_TRNA_LIGASE_I"/>
    <property type="match status" value="1"/>
</dbReference>
<dbReference type="OrthoDB" id="9804243at2"/>
<dbReference type="GO" id="GO:0004831">
    <property type="term" value="F:tyrosine-tRNA ligase activity"/>
    <property type="evidence" value="ECO:0007669"/>
    <property type="project" value="UniProtKB-UniRule"/>
</dbReference>
<dbReference type="InterPro" id="IPR024108">
    <property type="entry name" value="Tyr-tRNA-ligase_bac_2"/>
</dbReference>
<dbReference type="PROSITE" id="PS50889">
    <property type="entry name" value="S4"/>
    <property type="match status" value="1"/>
</dbReference>
<accession>A0A125BD98</accession>
<dbReference type="Pfam" id="PF01479">
    <property type="entry name" value="S4"/>
    <property type="match status" value="1"/>
</dbReference>
<comment type="caution">
    <text evidence="13">The sequence shown here is derived from an EMBL/GenBank/DDBJ whole genome shotgun (WGS) entry which is preliminary data.</text>
</comment>
<reference evidence="13 14" key="1">
    <citation type="journal article" date="2015" name="Appl. Environ. Microbiol.">
        <title>Aerobic and Anaerobic Thiosulfate Oxidation by a Cold-Adapted, Subglacial Chemoautotroph.</title>
        <authorList>
            <person name="Harrold Z.R."/>
            <person name="Skidmore M.L."/>
            <person name="Hamilton T.L."/>
            <person name="Desch L."/>
            <person name="Amada K."/>
            <person name="van Gelder W."/>
            <person name="Glover K."/>
            <person name="Roden E.E."/>
            <person name="Boyd E.S."/>
        </authorList>
    </citation>
    <scope>NUCLEOTIDE SEQUENCE [LARGE SCALE GENOMIC DNA]</scope>
    <source>
        <strain evidence="13 14">RG</strain>
    </source>
</reference>
<dbReference type="Gene3D" id="1.10.240.10">
    <property type="entry name" value="Tyrosyl-Transfer RNA Synthetase"/>
    <property type="match status" value="1"/>
</dbReference>
<dbReference type="CDD" id="cd00805">
    <property type="entry name" value="TyrRS_core"/>
    <property type="match status" value="1"/>
</dbReference>
<dbReference type="PATRIC" id="fig|36861.3.peg.116"/>
<feature type="domain" description="RNA-binding S4" evidence="12">
    <location>
        <begin position="335"/>
        <end position="397"/>
    </location>
</feature>
<evidence type="ECO:0000256" key="5">
    <source>
        <dbReference type="ARBA" id="ARBA00022840"/>
    </source>
</evidence>
<evidence type="ECO:0000256" key="11">
    <source>
        <dbReference type="PROSITE-ProRule" id="PRU00182"/>
    </source>
</evidence>
<feature type="binding site" evidence="10">
    <location>
        <position position="227"/>
    </location>
    <ligand>
        <name>ATP</name>
        <dbReference type="ChEBI" id="CHEBI:30616"/>
    </ligand>
</feature>
<evidence type="ECO:0000256" key="7">
    <source>
        <dbReference type="ARBA" id="ARBA00022917"/>
    </source>
</evidence>
<keyword evidence="7 10" id="KW-0648">Protein biosynthesis</keyword>
<dbReference type="GO" id="GO:0005829">
    <property type="term" value="C:cytosol"/>
    <property type="evidence" value="ECO:0007669"/>
    <property type="project" value="TreeGrafter"/>
</dbReference>
<evidence type="ECO:0000256" key="3">
    <source>
        <dbReference type="ARBA" id="ARBA00022598"/>
    </source>
</evidence>
<evidence type="ECO:0000313" key="14">
    <source>
        <dbReference type="Proteomes" id="UP000064243"/>
    </source>
</evidence>
<keyword evidence="4 10" id="KW-0547">Nucleotide-binding</keyword>